<organism evidence="14 15">
    <name type="scientific">Anaerosporobacter mobilis DSM 15930</name>
    <dbReference type="NCBI Taxonomy" id="1120996"/>
    <lineage>
        <taxon>Bacteria</taxon>
        <taxon>Bacillati</taxon>
        <taxon>Bacillota</taxon>
        <taxon>Clostridia</taxon>
        <taxon>Lachnospirales</taxon>
        <taxon>Lachnospiraceae</taxon>
        <taxon>Anaerosporobacter</taxon>
    </lineage>
</organism>
<feature type="transmembrane region" description="Helical" evidence="13">
    <location>
        <begin position="183"/>
        <end position="202"/>
    </location>
</feature>
<evidence type="ECO:0000256" key="9">
    <source>
        <dbReference type="ARBA" id="ARBA00023136"/>
    </source>
</evidence>
<keyword evidence="4" id="KW-0813">Transport</keyword>
<dbReference type="InterPro" id="IPR037294">
    <property type="entry name" value="ABC_BtuC-like"/>
</dbReference>
<keyword evidence="8" id="KW-0408">Iron</keyword>
<evidence type="ECO:0000256" key="8">
    <source>
        <dbReference type="ARBA" id="ARBA00023004"/>
    </source>
</evidence>
<dbReference type="Gene3D" id="1.10.3470.10">
    <property type="entry name" value="ABC transporter involved in vitamin B12 uptake, BtuC"/>
    <property type="match status" value="1"/>
</dbReference>
<dbReference type="Pfam" id="PF01032">
    <property type="entry name" value="FecCD"/>
    <property type="match status" value="1"/>
</dbReference>
<evidence type="ECO:0000256" key="6">
    <source>
        <dbReference type="ARBA" id="ARBA00022692"/>
    </source>
</evidence>
<dbReference type="GO" id="GO:0022857">
    <property type="term" value="F:transmembrane transporter activity"/>
    <property type="evidence" value="ECO:0007669"/>
    <property type="project" value="InterPro"/>
</dbReference>
<feature type="transmembrane region" description="Helical" evidence="13">
    <location>
        <begin position="87"/>
        <end position="107"/>
    </location>
</feature>
<dbReference type="SUPFAM" id="SSF81345">
    <property type="entry name" value="ABC transporter involved in vitamin B12 uptake, BtuC"/>
    <property type="match status" value="1"/>
</dbReference>
<dbReference type="CDD" id="cd06550">
    <property type="entry name" value="TM_ABC_iron-siderophores_like"/>
    <property type="match status" value="1"/>
</dbReference>
<evidence type="ECO:0000256" key="7">
    <source>
        <dbReference type="ARBA" id="ARBA00022989"/>
    </source>
</evidence>
<dbReference type="EMBL" id="FRCP01000013">
    <property type="protein sequence ID" value="SHM62656.1"/>
    <property type="molecule type" value="Genomic_DNA"/>
</dbReference>
<feature type="transmembrane region" description="Helical" evidence="13">
    <location>
        <begin position="113"/>
        <end position="132"/>
    </location>
</feature>
<comment type="function">
    <text evidence="10">Part of the binding-protein-dependent transport system for heme-iron. Responsible for the translocation of the substrate across the membrane.</text>
</comment>
<proteinExistence type="inferred from homology"/>
<evidence type="ECO:0000256" key="2">
    <source>
        <dbReference type="ARBA" id="ARBA00007935"/>
    </source>
</evidence>
<dbReference type="STRING" id="1120996.SAMN02746066_02653"/>
<dbReference type="FunFam" id="1.10.3470.10:FF:000001">
    <property type="entry name" value="Vitamin B12 ABC transporter permease BtuC"/>
    <property type="match status" value="1"/>
</dbReference>
<evidence type="ECO:0000256" key="11">
    <source>
        <dbReference type="ARBA" id="ARBA00031149"/>
    </source>
</evidence>
<feature type="transmembrane region" description="Helical" evidence="13">
    <location>
        <begin position="300"/>
        <end position="318"/>
    </location>
</feature>
<dbReference type="GO" id="GO:0005886">
    <property type="term" value="C:plasma membrane"/>
    <property type="evidence" value="ECO:0007669"/>
    <property type="project" value="UniProtKB-SubCell"/>
</dbReference>
<evidence type="ECO:0000256" key="12">
    <source>
        <dbReference type="ARBA" id="ARBA00031465"/>
    </source>
</evidence>
<dbReference type="AlphaFoldDB" id="A0A1M7KBM9"/>
<protein>
    <recommendedName>
        <fullName evidence="3">Probable heme-iron transport system permease protein IsdF</fullName>
    </recommendedName>
    <alternativeName>
        <fullName evidence="12">Iron-regulated surface determinant protein F</fullName>
    </alternativeName>
    <alternativeName>
        <fullName evidence="11">Staphylococcal iron-regulated protein G</fullName>
    </alternativeName>
</protein>
<dbReference type="RefSeq" id="WP_084139252.1">
    <property type="nucleotide sequence ID" value="NZ_FRCP01000013.1"/>
</dbReference>
<comment type="subcellular location">
    <subcellularLocation>
        <location evidence="1">Cell membrane</location>
        <topology evidence="1">Multi-pass membrane protein</topology>
    </subcellularLocation>
</comment>
<keyword evidence="9 13" id="KW-0472">Membrane</keyword>
<gene>
    <name evidence="14" type="ORF">SAMN02746066_02653</name>
</gene>
<evidence type="ECO:0000256" key="10">
    <source>
        <dbReference type="ARBA" id="ARBA00025320"/>
    </source>
</evidence>
<evidence type="ECO:0000256" key="3">
    <source>
        <dbReference type="ARBA" id="ARBA00018524"/>
    </source>
</evidence>
<feature type="transmembrane region" description="Helical" evidence="13">
    <location>
        <begin position="55"/>
        <end position="75"/>
    </location>
</feature>
<feature type="transmembrane region" description="Helical" evidence="13">
    <location>
        <begin position="139"/>
        <end position="163"/>
    </location>
</feature>
<evidence type="ECO:0000313" key="15">
    <source>
        <dbReference type="Proteomes" id="UP000184038"/>
    </source>
</evidence>
<keyword evidence="6 13" id="KW-0812">Transmembrane</keyword>
<dbReference type="PANTHER" id="PTHR30472">
    <property type="entry name" value="FERRIC ENTEROBACTIN TRANSPORT SYSTEM PERMEASE PROTEIN"/>
    <property type="match status" value="1"/>
</dbReference>
<keyword evidence="7 13" id="KW-1133">Transmembrane helix</keyword>
<evidence type="ECO:0000256" key="13">
    <source>
        <dbReference type="SAM" id="Phobius"/>
    </source>
</evidence>
<evidence type="ECO:0000313" key="14">
    <source>
        <dbReference type="EMBL" id="SHM62656.1"/>
    </source>
</evidence>
<dbReference type="Proteomes" id="UP000184038">
    <property type="component" value="Unassembled WGS sequence"/>
</dbReference>
<comment type="similarity">
    <text evidence="2">Belongs to the binding-protein-dependent transport system permease family. FecCD subfamily.</text>
</comment>
<evidence type="ECO:0000256" key="5">
    <source>
        <dbReference type="ARBA" id="ARBA00022475"/>
    </source>
</evidence>
<sequence length="327" mass="34285">MKRRGSAFLIISTLLVIMIVVAISVGSVSVPLDQVIDSIFSGTGGSGGIVRDIRIPRVIMGVLVGANLAVAGVLLQGVMGNPLADPGITGISSGASVVVMLVMLYFPGASASIPFYGFIGSMVACMLIYLLAWKNGISAIRIILAGVAVNAMLGGVTSMISILNSENLTGVLSWLNGNLGKKGWSEVRMLVIYTVIGLVLTIPLSKSCNLLALGDKNAKSLGYSPNVLRILISIVAVFLAGISTAYVGVIGFIGLVVPHIARMIMGTDHKVLIPFSALLGSTMLLLADTLGRTITAPYEIPVGIVMTIIGGPFFLYLLRKDQRRYGH</sequence>
<evidence type="ECO:0000256" key="4">
    <source>
        <dbReference type="ARBA" id="ARBA00022448"/>
    </source>
</evidence>
<evidence type="ECO:0000256" key="1">
    <source>
        <dbReference type="ARBA" id="ARBA00004651"/>
    </source>
</evidence>
<reference evidence="14 15" key="1">
    <citation type="submission" date="2016-11" db="EMBL/GenBank/DDBJ databases">
        <authorList>
            <person name="Jaros S."/>
            <person name="Januszkiewicz K."/>
            <person name="Wedrychowicz H."/>
        </authorList>
    </citation>
    <scope>NUCLEOTIDE SEQUENCE [LARGE SCALE GENOMIC DNA]</scope>
    <source>
        <strain evidence="14 15">DSM 15930</strain>
    </source>
</reference>
<feature type="transmembrane region" description="Helical" evidence="13">
    <location>
        <begin position="7"/>
        <end position="28"/>
    </location>
</feature>
<accession>A0A1M7KBM9</accession>
<keyword evidence="15" id="KW-1185">Reference proteome</keyword>
<dbReference type="GO" id="GO:0033214">
    <property type="term" value="P:siderophore-iron import into cell"/>
    <property type="evidence" value="ECO:0007669"/>
    <property type="project" value="TreeGrafter"/>
</dbReference>
<dbReference type="PANTHER" id="PTHR30472:SF21">
    <property type="entry name" value="HEME-IRON TRANSPORT SYSTEM PERMEASE PROTEIN ISDF-RELATED"/>
    <property type="match status" value="1"/>
</dbReference>
<name>A0A1M7KBM9_9FIRM</name>
<keyword evidence="5" id="KW-1003">Cell membrane</keyword>
<dbReference type="InterPro" id="IPR000522">
    <property type="entry name" value="ABC_transptr_permease_BtuC"/>
</dbReference>